<dbReference type="Pfam" id="PF00563">
    <property type="entry name" value="EAL"/>
    <property type="match status" value="1"/>
</dbReference>
<name>A0A1N6DUR5_9RHOB</name>
<dbReference type="GO" id="GO:0071111">
    <property type="term" value="F:cyclic-guanylate-specific phosphodiesterase activity"/>
    <property type="evidence" value="ECO:0007669"/>
    <property type="project" value="InterPro"/>
</dbReference>
<dbReference type="STRING" id="1217970.SAMN05444002_0029"/>
<feature type="domain" description="EAL" evidence="1">
    <location>
        <begin position="27"/>
        <end position="277"/>
    </location>
</feature>
<accession>A0A1N6DUR5</accession>
<dbReference type="PANTHER" id="PTHR33121">
    <property type="entry name" value="CYCLIC DI-GMP PHOSPHODIESTERASE PDEF"/>
    <property type="match status" value="1"/>
</dbReference>
<evidence type="ECO:0000313" key="2">
    <source>
        <dbReference type="EMBL" id="SIN74519.1"/>
    </source>
</evidence>
<protein>
    <submittedName>
        <fullName evidence="2">EAL domain, c-di-GMP-specific phosphodiesterase class I (Or its enzymatically inactive variant)</fullName>
    </submittedName>
</protein>
<evidence type="ECO:0000259" key="1">
    <source>
        <dbReference type="PROSITE" id="PS50883"/>
    </source>
</evidence>
<sequence>MAGAEPRRHRFEADESSPLGAAVRQRDSDILAMVRAALDRRDVLLAFQPIVRATDHQKTAFYEGLIRVLDDTGRVIPAREFISACETNEIGRIIDCLALEMGLTALHEAPGLRLAINMSARSIGYPRWMQTLERGLAMAPTLAERLIIEITESSAIVMPDITSVFMLDLQTRGVSFALDDFGAGYTAFRYFRDFFFDILKIDGQFVKGIARDPDNRVIVEAMISIARHFDMFTVAEFVENAEDAAVLSEIGVDCLQGYHFGAPTTSPSWREFPRGMRRAG</sequence>
<proteinExistence type="predicted"/>
<dbReference type="Gene3D" id="3.20.20.450">
    <property type="entry name" value="EAL domain"/>
    <property type="match status" value="1"/>
</dbReference>
<dbReference type="OrthoDB" id="23692at2"/>
<dbReference type="InterPro" id="IPR001633">
    <property type="entry name" value="EAL_dom"/>
</dbReference>
<dbReference type="Proteomes" id="UP000184932">
    <property type="component" value="Unassembled WGS sequence"/>
</dbReference>
<keyword evidence="3" id="KW-1185">Reference proteome</keyword>
<dbReference type="InterPro" id="IPR035919">
    <property type="entry name" value="EAL_sf"/>
</dbReference>
<dbReference type="EMBL" id="FSRL01000001">
    <property type="protein sequence ID" value="SIN74519.1"/>
    <property type="molecule type" value="Genomic_DNA"/>
</dbReference>
<organism evidence="2 3">
    <name type="scientific">Vannielia litorea</name>
    <dbReference type="NCBI Taxonomy" id="1217970"/>
    <lineage>
        <taxon>Bacteria</taxon>
        <taxon>Pseudomonadati</taxon>
        <taxon>Pseudomonadota</taxon>
        <taxon>Alphaproteobacteria</taxon>
        <taxon>Rhodobacterales</taxon>
        <taxon>Paracoccaceae</taxon>
        <taxon>Vannielia</taxon>
    </lineage>
</organism>
<gene>
    <name evidence="2" type="ORF">SAMN05444002_0029</name>
</gene>
<dbReference type="InterPro" id="IPR050706">
    <property type="entry name" value="Cyclic-di-GMP_PDE-like"/>
</dbReference>
<dbReference type="SMART" id="SM00052">
    <property type="entry name" value="EAL"/>
    <property type="match status" value="1"/>
</dbReference>
<dbReference type="AlphaFoldDB" id="A0A1N6DUR5"/>
<dbReference type="RefSeq" id="WP_074254264.1">
    <property type="nucleotide sequence ID" value="NZ_FSRL01000001.1"/>
</dbReference>
<reference evidence="3" key="1">
    <citation type="submission" date="2016-11" db="EMBL/GenBank/DDBJ databases">
        <authorList>
            <person name="Varghese N."/>
            <person name="Submissions S."/>
        </authorList>
    </citation>
    <scope>NUCLEOTIDE SEQUENCE [LARGE SCALE GENOMIC DNA]</scope>
    <source>
        <strain evidence="3">DSM 29440</strain>
    </source>
</reference>
<evidence type="ECO:0000313" key="3">
    <source>
        <dbReference type="Proteomes" id="UP000184932"/>
    </source>
</evidence>
<dbReference type="SUPFAM" id="SSF141868">
    <property type="entry name" value="EAL domain-like"/>
    <property type="match status" value="1"/>
</dbReference>
<dbReference type="CDD" id="cd01948">
    <property type="entry name" value="EAL"/>
    <property type="match status" value="1"/>
</dbReference>
<dbReference type="PROSITE" id="PS50883">
    <property type="entry name" value="EAL"/>
    <property type="match status" value="1"/>
</dbReference>
<dbReference type="PANTHER" id="PTHR33121:SF79">
    <property type="entry name" value="CYCLIC DI-GMP PHOSPHODIESTERASE PDED-RELATED"/>
    <property type="match status" value="1"/>
</dbReference>